<keyword evidence="2" id="KW-0805">Transcription regulation</keyword>
<evidence type="ECO:0000256" key="2">
    <source>
        <dbReference type="ARBA" id="ARBA00023015"/>
    </source>
</evidence>
<dbReference type="InterPro" id="IPR036390">
    <property type="entry name" value="WH_DNA-bd_sf"/>
</dbReference>
<dbReference type="PANTHER" id="PTHR30346">
    <property type="entry name" value="TRANSCRIPTIONAL DUAL REGULATOR HCAR-RELATED"/>
    <property type="match status" value="1"/>
</dbReference>
<evidence type="ECO:0000313" key="6">
    <source>
        <dbReference type="EMBL" id="QNN58635.1"/>
    </source>
</evidence>
<dbReference type="GO" id="GO:0032993">
    <property type="term" value="C:protein-DNA complex"/>
    <property type="evidence" value="ECO:0007669"/>
    <property type="project" value="TreeGrafter"/>
</dbReference>
<name>A0A7G9RSR0_9BURK</name>
<proteinExistence type="inferred from homology"/>
<organism evidence="6 7">
    <name type="scientific">Diaphorobacter ruginosibacter</name>
    <dbReference type="NCBI Taxonomy" id="1715720"/>
    <lineage>
        <taxon>Bacteria</taxon>
        <taxon>Pseudomonadati</taxon>
        <taxon>Pseudomonadota</taxon>
        <taxon>Betaproteobacteria</taxon>
        <taxon>Burkholderiales</taxon>
        <taxon>Comamonadaceae</taxon>
        <taxon>Diaphorobacter</taxon>
    </lineage>
</organism>
<dbReference type="Pfam" id="PF03466">
    <property type="entry name" value="LysR_substrate"/>
    <property type="match status" value="1"/>
</dbReference>
<dbReference type="RefSeq" id="WP_187599183.1">
    <property type="nucleotide sequence ID" value="NZ_CP060714.1"/>
</dbReference>
<dbReference type="PROSITE" id="PS50931">
    <property type="entry name" value="HTH_LYSR"/>
    <property type="match status" value="1"/>
</dbReference>
<dbReference type="Pfam" id="PF00126">
    <property type="entry name" value="HTH_1"/>
    <property type="match status" value="1"/>
</dbReference>
<comment type="similarity">
    <text evidence="1">Belongs to the LysR transcriptional regulatory family.</text>
</comment>
<feature type="domain" description="HTH lysR-type" evidence="5">
    <location>
        <begin position="2"/>
        <end position="59"/>
    </location>
</feature>
<dbReference type="SUPFAM" id="SSF46785">
    <property type="entry name" value="Winged helix' DNA-binding domain"/>
    <property type="match status" value="1"/>
</dbReference>
<keyword evidence="7" id="KW-1185">Reference proteome</keyword>
<dbReference type="Gene3D" id="3.40.190.10">
    <property type="entry name" value="Periplasmic binding protein-like II"/>
    <property type="match status" value="2"/>
</dbReference>
<dbReference type="PRINTS" id="PR00039">
    <property type="entry name" value="HTHLYSR"/>
</dbReference>
<dbReference type="InterPro" id="IPR000847">
    <property type="entry name" value="LysR_HTH_N"/>
</dbReference>
<evidence type="ECO:0000256" key="1">
    <source>
        <dbReference type="ARBA" id="ARBA00009437"/>
    </source>
</evidence>
<gene>
    <name evidence="6" type="ORF">H9K76_07350</name>
</gene>
<dbReference type="InterPro" id="IPR005119">
    <property type="entry name" value="LysR_subst-bd"/>
</dbReference>
<dbReference type="AlphaFoldDB" id="A0A7G9RSR0"/>
<evidence type="ECO:0000313" key="7">
    <source>
        <dbReference type="Proteomes" id="UP000515811"/>
    </source>
</evidence>
<dbReference type="KEGG" id="drg:H9K76_07350"/>
<dbReference type="SUPFAM" id="SSF53850">
    <property type="entry name" value="Periplasmic binding protein-like II"/>
    <property type="match status" value="1"/>
</dbReference>
<dbReference type="GO" id="GO:0003677">
    <property type="term" value="F:DNA binding"/>
    <property type="evidence" value="ECO:0007669"/>
    <property type="project" value="UniProtKB-KW"/>
</dbReference>
<evidence type="ECO:0000259" key="5">
    <source>
        <dbReference type="PROSITE" id="PS50931"/>
    </source>
</evidence>
<protein>
    <submittedName>
        <fullName evidence="6">LysR family transcriptional regulator</fullName>
    </submittedName>
</protein>
<dbReference type="FunFam" id="1.10.10.10:FF:000001">
    <property type="entry name" value="LysR family transcriptional regulator"/>
    <property type="match status" value="1"/>
</dbReference>
<accession>A0A7G9RSR0</accession>
<keyword evidence="3" id="KW-0238">DNA-binding</keyword>
<dbReference type="GO" id="GO:0003700">
    <property type="term" value="F:DNA-binding transcription factor activity"/>
    <property type="evidence" value="ECO:0007669"/>
    <property type="project" value="InterPro"/>
</dbReference>
<dbReference type="InterPro" id="IPR036388">
    <property type="entry name" value="WH-like_DNA-bd_sf"/>
</dbReference>
<dbReference type="Gene3D" id="1.10.10.10">
    <property type="entry name" value="Winged helix-like DNA-binding domain superfamily/Winged helix DNA-binding domain"/>
    <property type="match status" value="1"/>
</dbReference>
<keyword evidence="4" id="KW-0804">Transcription</keyword>
<dbReference type="EMBL" id="CP060714">
    <property type="protein sequence ID" value="QNN58635.1"/>
    <property type="molecule type" value="Genomic_DNA"/>
</dbReference>
<reference evidence="6 7" key="1">
    <citation type="submission" date="2020-08" db="EMBL/GenBank/DDBJ databases">
        <title>Genome sequence of Diaphorobacter ruginosibacter DSM 27467T.</title>
        <authorList>
            <person name="Hyun D.-W."/>
            <person name="Bae J.-W."/>
        </authorList>
    </citation>
    <scope>NUCLEOTIDE SEQUENCE [LARGE SCALE GENOMIC DNA]</scope>
    <source>
        <strain evidence="6 7">DSM 27467</strain>
    </source>
</reference>
<dbReference type="Proteomes" id="UP000515811">
    <property type="component" value="Chromosome"/>
</dbReference>
<evidence type="ECO:0000256" key="3">
    <source>
        <dbReference type="ARBA" id="ARBA00023125"/>
    </source>
</evidence>
<sequence length="310" mass="34306">MVELRLLRYFVALAEELHFGRAAARLSISQPPLSVAIKQLEDTVQAQLFERSSKEVRLTTAGEHLLPKARQVIALTRQAVQETRDVGHGVRGHLRVGFVGSSLYRGVPQALASFQARHPNVRVDMLELNSAEQLQELQQARLDLGLVHSVMLPDGLSSQLLMKEPFMACLPEDHALARHDQIDLADLQGERLILFLSQVSPLYHQRIYQMCQAHGFSPEIRHEVRHWLSVLSLVSLGQGVAIVPAALERVGMPRIAFRPIAGEQTVSELLAVWRRTPDNPLVASLVACLGEAIDQLSTGTDAGDVVTEKI</sequence>
<dbReference type="PANTHER" id="PTHR30346:SF0">
    <property type="entry name" value="HCA OPERON TRANSCRIPTIONAL ACTIVATOR HCAR"/>
    <property type="match status" value="1"/>
</dbReference>
<evidence type="ECO:0000256" key="4">
    <source>
        <dbReference type="ARBA" id="ARBA00023163"/>
    </source>
</evidence>